<keyword evidence="1" id="KW-0732">Signal</keyword>
<evidence type="ECO:0000256" key="1">
    <source>
        <dbReference type="ARBA" id="ARBA00022729"/>
    </source>
</evidence>
<feature type="domain" description="G5" evidence="3">
    <location>
        <begin position="298"/>
        <end position="376"/>
    </location>
</feature>
<evidence type="ECO:0000256" key="2">
    <source>
        <dbReference type="SAM" id="MobiDB-lite"/>
    </source>
</evidence>
<dbReference type="InterPro" id="IPR007391">
    <property type="entry name" value="Vancomycin_resist_VanW"/>
</dbReference>
<accession>A0ABZ0LAI9</accession>
<dbReference type="EMBL" id="CP129118">
    <property type="protein sequence ID" value="WOV88722.1"/>
    <property type="molecule type" value="Genomic_DNA"/>
</dbReference>
<dbReference type="Gene3D" id="2.20.230.10">
    <property type="entry name" value="Resuscitation-promoting factor rpfb"/>
    <property type="match status" value="1"/>
</dbReference>
<name>A0ABZ0LAI9_9BACL</name>
<feature type="region of interest" description="Disordered" evidence="2">
    <location>
        <begin position="381"/>
        <end position="475"/>
    </location>
</feature>
<dbReference type="Pfam" id="PF04294">
    <property type="entry name" value="VanW"/>
    <property type="match status" value="1"/>
</dbReference>
<dbReference type="SMART" id="SM01208">
    <property type="entry name" value="G5"/>
    <property type="match status" value="1"/>
</dbReference>
<sequence length="475" mass="53197">MSISNRQNKVFIFSFVIIFSFLTLLASKHVVAAVNGSTIAGVEIETADRNEINVLVREKVSQWRETPLVVETDYGKTVLDTELFEFDIENAINEYMHETKIPWYLFWKSPDRVDIQMPVYINQQVSDELKKDPSIKIQDTLEVIEKEIGLQLSNVIVAVQLEGDILEDDRIALTTHEFNQQKLALNVLVDQLTGLSIMPGERISILSLVETEGMDQESLDFIASTIYSLLIQTNYEIIERHPSAVPLKTFTPGTEAHINQKQSKDLVFMNPNVVMGTLKFSFKDDNLVAELYSMPLDVKVEFFQTDKHEVQPRTIIRYSKDLEPGDEVEEEIGETGLVVTSYRKVSSMSGQFEKDEYLSKDFYPPVHRVILKSIVQQDVGGDNEIDTDSTLDPNLPNADNGQTHGDSTNQNGAGEGQNPSVNVGTGNNNKPDNETKPSKGQQSEYDSEVDTSVNDDSGVTVIYDKSGMPINSSGK</sequence>
<protein>
    <submittedName>
        <fullName evidence="4">VanW family protein</fullName>
    </submittedName>
</protein>
<gene>
    <name evidence="4" type="ORF">QWT69_06340</name>
</gene>
<organism evidence="4 5">
    <name type="scientific">Sporosarcina oncorhynchi</name>
    <dbReference type="NCBI Taxonomy" id="3056444"/>
    <lineage>
        <taxon>Bacteria</taxon>
        <taxon>Bacillati</taxon>
        <taxon>Bacillota</taxon>
        <taxon>Bacilli</taxon>
        <taxon>Bacillales</taxon>
        <taxon>Caryophanaceae</taxon>
        <taxon>Sporosarcina</taxon>
    </lineage>
</organism>
<evidence type="ECO:0000313" key="5">
    <source>
        <dbReference type="Proteomes" id="UP001303902"/>
    </source>
</evidence>
<dbReference type="Proteomes" id="UP001303902">
    <property type="component" value="Chromosome"/>
</dbReference>
<feature type="compositionally biased region" description="Polar residues" evidence="2">
    <location>
        <begin position="390"/>
        <end position="430"/>
    </location>
</feature>
<feature type="compositionally biased region" description="Polar residues" evidence="2">
    <location>
        <begin position="438"/>
        <end position="457"/>
    </location>
</feature>
<reference evidence="4 5" key="1">
    <citation type="submission" date="2023-06" db="EMBL/GenBank/DDBJ databases">
        <title>Sporosarcina sp. nov., isolated from Korean tranditional fermented seafood 'Jeotgal'.</title>
        <authorList>
            <person name="Yang A.I."/>
            <person name="Shin N.-R."/>
        </authorList>
    </citation>
    <scope>NUCLEOTIDE SEQUENCE [LARGE SCALE GENOMIC DNA]</scope>
    <source>
        <strain evidence="4 5">T2O-4</strain>
    </source>
</reference>
<proteinExistence type="predicted"/>
<keyword evidence="5" id="KW-1185">Reference proteome</keyword>
<dbReference type="RefSeq" id="WP_317970073.1">
    <property type="nucleotide sequence ID" value="NZ_CP129118.1"/>
</dbReference>
<evidence type="ECO:0000259" key="3">
    <source>
        <dbReference type="SMART" id="SM01208"/>
    </source>
</evidence>
<evidence type="ECO:0000313" key="4">
    <source>
        <dbReference type="EMBL" id="WOV88722.1"/>
    </source>
</evidence>
<dbReference type="InterPro" id="IPR011098">
    <property type="entry name" value="G5_dom"/>
</dbReference>